<keyword evidence="6 10" id="KW-0812">Transmembrane</keyword>
<evidence type="ECO:0000313" key="12">
    <source>
        <dbReference type="EMBL" id="WQD36652.1"/>
    </source>
</evidence>
<dbReference type="SUPFAM" id="SSF47384">
    <property type="entry name" value="Homodimeric domain of signal transducing histidine kinase"/>
    <property type="match status" value="1"/>
</dbReference>
<dbReference type="SMART" id="SM00387">
    <property type="entry name" value="HATPase_c"/>
    <property type="match status" value="1"/>
</dbReference>
<reference evidence="12 13" key="1">
    <citation type="submission" date="2023-12" db="EMBL/GenBank/DDBJ databases">
        <title>Genome sequencing and assembly of bacterial species from a model synthetic community.</title>
        <authorList>
            <person name="Hogle S.L."/>
        </authorList>
    </citation>
    <scope>NUCLEOTIDE SEQUENCE [LARGE SCALE GENOMIC DNA]</scope>
    <source>
        <strain evidence="12 13">HAMBI_3031</strain>
    </source>
</reference>
<keyword evidence="13" id="KW-1185">Reference proteome</keyword>
<evidence type="ECO:0000256" key="4">
    <source>
        <dbReference type="ARBA" id="ARBA00022553"/>
    </source>
</evidence>
<feature type="transmembrane region" description="Helical" evidence="10">
    <location>
        <begin position="7"/>
        <end position="30"/>
    </location>
</feature>
<dbReference type="GO" id="GO:0016301">
    <property type="term" value="F:kinase activity"/>
    <property type="evidence" value="ECO:0007669"/>
    <property type="project" value="UniProtKB-KW"/>
</dbReference>
<gene>
    <name evidence="12" type="ORF">U0035_13340</name>
</gene>
<dbReference type="Gene3D" id="1.10.287.130">
    <property type="match status" value="1"/>
</dbReference>
<name>A0ABZ0W0E9_9BACT</name>
<evidence type="ECO:0000256" key="9">
    <source>
        <dbReference type="ARBA" id="ARBA00023136"/>
    </source>
</evidence>
<dbReference type="RefSeq" id="WP_114790270.1">
    <property type="nucleotide sequence ID" value="NZ_CP139960.1"/>
</dbReference>
<feature type="domain" description="Histidine kinase" evidence="11">
    <location>
        <begin position="225"/>
        <end position="437"/>
    </location>
</feature>
<dbReference type="InterPro" id="IPR036890">
    <property type="entry name" value="HATPase_C_sf"/>
</dbReference>
<dbReference type="Gene3D" id="3.30.565.10">
    <property type="entry name" value="Histidine kinase-like ATPase, C-terminal domain"/>
    <property type="match status" value="1"/>
</dbReference>
<dbReference type="InterPro" id="IPR050428">
    <property type="entry name" value="TCS_sensor_his_kinase"/>
</dbReference>
<dbReference type="PANTHER" id="PTHR45436:SF5">
    <property type="entry name" value="SENSOR HISTIDINE KINASE TRCS"/>
    <property type="match status" value="1"/>
</dbReference>
<dbReference type="InterPro" id="IPR003661">
    <property type="entry name" value="HisK_dim/P_dom"/>
</dbReference>
<feature type="transmembrane region" description="Helical" evidence="10">
    <location>
        <begin position="143"/>
        <end position="166"/>
    </location>
</feature>
<dbReference type="SUPFAM" id="SSF55874">
    <property type="entry name" value="ATPase domain of HSP90 chaperone/DNA topoisomerase II/histidine kinase"/>
    <property type="match status" value="1"/>
</dbReference>
<accession>A0ABZ0W0E9</accession>
<proteinExistence type="predicted"/>
<dbReference type="PANTHER" id="PTHR45436">
    <property type="entry name" value="SENSOR HISTIDINE KINASE YKOH"/>
    <property type="match status" value="1"/>
</dbReference>
<dbReference type="SMART" id="SM00388">
    <property type="entry name" value="HisKA"/>
    <property type="match status" value="1"/>
</dbReference>
<dbReference type="EC" id="2.7.13.3" evidence="3"/>
<organism evidence="12 13">
    <name type="scientific">Niabella yanshanensis</name>
    <dbReference type="NCBI Taxonomy" id="577386"/>
    <lineage>
        <taxon>Bacteria</taxon>
        <taxon>Pseudomonadati</taxon>
        <taxon>Bacteroidota</taxon>
        <taxon>Chitinophagia</taxon>
        <taxon>Chitinophagales</taxon>
        <taxon>Chitinophagaceae</taxon>
        <taxon>Niabella</taxon>
    </lineage>
</organism>
<sequence length="438" mass="50062">MRLHTKLALFTTISTLTVLIVFVVLLPQIMQEVAFSNTNQALLQQKQKVLQQINVTGIDYYLEGDSTYGSYSMLKDEYISLEHVDATALTDTLITEQRLVDRDTINYRILMHSFRSGDQAYLLEIGKKTASISADARALQQTALYILLPLALVILLIQIVYNRYLLKPLGYIIRSRLLKASFPFNRQADKLKSSTYDFLYLDESISQLMQQINYAFEKEREFTSNASHELMTPISILQSKIENLAEDESLSDDQYKKLESITHIIRRLKKIVNALLLISRVDNNQFDNQDVLVINEMVEQVVEELQHRIAQKDIVLDIRLSRITLKNINRDLLFQLFYNIINNAIKFNKTGGSINITDRQLSGSAYAVLIEDSGTGIDEQLLKEVFYRFKKGATRAEGYGLGLSIVDAIARHEGLLLDVQSQKNKGSCFTVTFQEKHL</sequence>
<dbReference type="Pfam" id="PF02518">
    <property type="entry name" value="HATPase_c"/>
    <property type="match status" value="1"/>
</dbReference>
<dbReference type="CDD" id="cd00082">
    <property type="entry name" value="HisKA"/>
    <property type="match status" value="1"/>
</dbReference>
<dbReference type="CDD" id="cd00075">
    <property type="entry name" value="HATPase"/>
    <property type="match status" value="1"/>
</dbReference>
<dbReference type="PROSITE" id="PS50109">
    <property type="entry name" value="HIS_KIN"/>
    <property type="match status" value="1"/>
</dbReference>
<evidence type="ECO:0000259" key="11">
    <source>
        <dbReference type="PROSITE" id="PS50109"/>
    </source>
</evidence>
<evidence type="ECO:0000256" key="10">
    <source>
        <dbReference type="SAM" id="Phobius"/>
    </source>
</evidence>
<dbReference type="InterPro" id="IPR004358">
    <property type="entry name" value="Sig_transdc_His_kin-like_C"/>
</dbReference>
<evidence type="ECO:0000256" key="1">
    <source>
        <dbReference type="ARBA" id="ARBA00000085"/>
    </source>
</evidence>
<evidence type="ECO:0000256" key="2">
    <source>
        <dbReference type="ARBA" id="ARBA00004370"/>
    </source>
</evidence>
<protein>
    <recommendedName>
        <fullName evidence="3">histidine kinase</fullName>
        <ecNumber evidence="3">2.7.13.3</ecNumber>
    </recommendedName>
</protein>
<comment type="subcellular location">
    <subcellularLocation>
        <location evidence="2">Membrane</location>
    </subcellularLocation>
</comment>
<evidence type="ECO:0000256" key="6">
    <source>
        <dbReference type="ARBA" id="ARBA00022692"/>
    </source>
</evidence>
<evidence type="ECO:0000256" key="5">
    <source>
        <dbReference type="ARBA" id="ARBA00022679"/>
    </source>
</evidence>
<dbReference type="InterPro" id="IPR005467">
    <property type="entry name" value="His_kinase_dom"/>
</dbReference>
<dbReference type="EMBL" id="CP139960">
    <property type="protein sequence ID" value="WQD36652.1"/>
    <property type="molecule type" value="Genomic_DNA"/>
</dbReference>
<comment type="catalytic activity">
    <reaction evidence="1">
        <text>ATP + protein L-histidine = ADP + protein N-phospho-L-histidine.</text>
        <dbReference type="EC" id="2.7.13.3"/>
    </reaction>
</comment>
<evidence type="ECO:0000256" key="3">
    <source>
        <dbReference type="ARBA" id="ARBA00012438"/>
    </source>
</evidence>
<keyword evidence="9 10" id="KW-0472">Membrane</keyword>
<keyword evidence="8 10" id="KW-1133">Transmembrane helix</keyword>
<dbReference type="PRINTS" id="PR00344">
    <property type="entry name" value="BCTRLSENSOR"/>
</dbReference>
<dbReference type="Proteomes" id="UP001325680">
    <property type="component" value="Chromosome"/>
</dbReference>
<keyword evidence="5" id="KW-0808">Transferase</keyword>
<evidence type="ECO:0000256" key="8">
    <source>
        <dbReference type="ARBA" id="ARBA00022989"/>
    </source>
</evidence>
<keyword evidence="4" id="KW-0597">Phosphoprotein</keyword>
<keyword evidence="7 12" id="KW-0418">Kinase</keyword>
<dbReference type="InterPro" id="IPR036097">
    <property type="entry name" value="HisK_dim/P_sf"/>
</dbReference>
<evidence type="ECO:0000256" key="7">
    <source>
        <dbReference type="ARBA" id="ARBA00022777"/>
    </source>
</evidence>
<dbReference type="Pfam" id="PF00512">
    <property type="entry name" value="HisKA"/>
    <property type="match status" value="1"/>
</dbReference>
<dbReference type="InterPro" id="IPR003594">
    <property type="entry name" value="HATPase_dom"/>
</dbReference>
<evidence type="ECO:0000313" key="13">
    <source>
        <dbReference type="Proteomes" id="UP001325680"/>
    </source>
</evidence>